<dbReference type="FunCoup" id="A0A061G596">
    <property type="interactions" value="1319"/>
</dbReference>
<feature type="compositionally biased region" description="Acidic residues" evidence="1">
    <location>
        <begin position="1"/>
        <end position="13"/>
    </location>
</feature>
<evidence type="ECO:0000259" key="3">
    <source>
        <dbReference type="PROSITE" id="PS51321"/>
    </source>
</evidence>
<dbReference type="Gramene" id="EOY24731">
    <property type="protein sequence ID" value="EOY24731"/>
    <property type="gene ID" value="TCM_016254"/>
</dbReference>
<evidence type="ECO:0000313" key="4">
    <source>
        <dbReference type="EMBL" id="EOY24731.1"/>
    </source>
</evidence>
<dbReference type="InterPro" id="IPR036575">
    <property type="entry name" value="TFIIS_cen_dom_sf"/>
</dbReference>
<dbReference type="Pfam" id="PF07500">
    <property type="entry name" value="TFIIS_M"/>
    <property type="match status" value="1"/>
</dbReference>
<feature type="compositionally biased region" description="Acidic residues" evidence="1">
    <location>
        <begin position="28"/>
        <end position="44"/>
    </location>
</feature>
<feature type="compositionally biased region" description="Basic and acidic residues" evidence="1">
    <location>
        <begin position="320"/>
        <end position="339"/>
    </location>
</feature>
<organism evidence="4 5">
    <name type="scientific">Theobroma cacao</name>
    <name type="common">Cacao</name>
    <name type="synonym">Cocoa</name>
    <dbReference type="NCBI Taxonomy" id="3641"/>
    <lineage>
        <taxon>Eukaryota</taxon>
        <taxon>Viridiplantae</taxon>
        <taxon>Streptophyta</taxon>
        <taxon>Embryophyta</taxon>
        <taxon>Tracheophyta</taxon>
        <taxon>Spermatophyta</taxon>
        <taxon>Magnoliopsida</taxon>
        <taxon>eudicotyledons</taxon>
        <taxon>Gunneridae</taxon>
        <taxon>Pentapetalae</taxon>
        <taxon>rosids</taxon>
        <taxon>malvids</taxon>
        <taxon>Malvales</taxon>
        <taxon>Malvaceae</taxon>
        <taxon>Byttnerioideae</taxon>
        <taxon>Theobroma</taxon>
    </lineage>
</organism>
<dbReference type="SMART" id="SM00439">
    <property type="entry name" value="BAH"/>
    <property type="match status" value="1"/>
</dbReference>
<dbReference type="eggNOG" id="KOG1886">
    <property type="taxonomic scope" value="Eukaryota"/>
</dbReference>
<dbReference type="GO" id="GO:0006351">
    <property type="term" value="P:DNA-templated transcription"/>
    <property type="evidence" value="ECO:0007669"/>
    <property type="project" value="InterPro"/>
</dbReference>
<dbReference type="SMART" id="SM00510">
    <property type="entry name" value="TFS2M"/>
    <property type="match status" value="1"/>
</dbReference>
<dbReference type="GO" id="GO:0003682">
    <property type="term" value="F:chromatin binding"/>
    <property type="evidence" value="ECO:0007669"/>
    <property type="project" value="InterPro"/>
</dbReference>
<dbReference type="HOGENOM" id="CLU_261486_0_0_1"/>
<feature type="region of interest" description="Disordered" evidence="1">
    <location>
        <begin position="820"/>
        <end position="854"/>
    </location>
</feature>
<feature type="domain" description="BAH" evidence="2">
    <location>
        <begin position="75"/>
        <end position="194"/>
    </location>
</feature>
<proteinExistence type="predicted"/>
<dbReference type="OMA" id="RSSACHE"/>
<dbReference type="Pfam" id="PF01426">
    <property type="entry name" value="BAH"/>
    <property type="match status" value="1"/>
</dbReference>
<keyword evidence="5" id="KW-1185">Reference proteome</keyword>
<dbReference type="InterPro" id="IPR043151">
    <property type="entry name" value="BAH_sf"/>
</dbReference>
<protein>
    <submittedName>
        <fullName evidence="4">Bromo-adjacent domain-containing protein</fullName>
    </submittedName>
</protein>
<feature type="region of interest" description="Disordered" evidence="1">
    <location>
        <begin position="318"/>
        <end position="350"/>
    </location>
</feature>
<gene>
    <name evidence="4" type="ORF">TCM_016254</name>
</gene>
<feature type="region of interest" description="Disordered" evidence="1">
    <location>
        <begin position="242"/>
        <end position="275"/>
    </location>
</feature>
<dbReference type="PROSITE" id="PS51038">
    <property type="entry name" value="BAH"/>
    <property type="match status" value="1"/>
</dbReference>
<name>A0A061G596_THECC</name>
<dbReference type="SUPFAM" id="SSF46942">
    <property type="entry name" value="Elongation factor TFIIS domain 2"/>
    <property type="match status" value="1"/>
</dbReference>
<feature type="region of interest" description="Disordered" evidence="1">
    <location>
        <begin position="638"/>
        <end position="659"/>
    </location>
</feature>
<reference evidence="4 5" key="1">
    <citation type="journal article" date="2013" name="Genome Biol.">
        <title>The genome sequence of the most widely cultivated cacao type and its use to identify candidate genes regulating pod color.</title>
        <authorList>
            <person name="Motamayor J.C."/>
            <person name="Mockaitis K."/>
            <person name="Schmutz J."/>
            <person name="Haiminen N."/>
            <person name="Iii D.L."/>
            <person name="Cornejo O."/>
            <person name="Findley S.D."/>
            <person name="Zheng P."/>
            <person name="Utro F."/>
            <person name="Royaert S."/>
            <person name="Saski C."/>
            <person name="Jenkins J."/>
            <person name="Podicheti R."/>
            <person name="Zhao M."/>
            <person name="Scheffler B.E."/>
            <person name="Stack J.C."/>
            <person name="Feltus F.A."/>
            <person name="Mustiga G.M."/>
            <person name="Amores F."/>
            <person name="Phillips W."/>
            <person name="Marelli J.P."/>
            <person name="May G.D."/>
            <person name="Shapiro H."/>
            <person name="Ma J."/>
            <person name="Bustamante C.D."/>
            <person name="Schnell R.J."/>
            <person name="Main D."/>
            <person name="Gilbert D."/>
            <person name="Parida L."/>
            <person name="Kuhn D.N."/>
        </authorList>
    </citation>
    <scope>NUCLEOTIDE SEQUENCE [LARGE SCALE GENOMIC DNA]</scope>
    <source>
        <strain evidence="5">cv. Matina 1-6</strain>
    </source>
</reference>
<dbReference type="PANTHER" id="PTHR31390">
    <property type="entry name" value="EXPRESSED PROTEIN"/>
    <property type="match status" value="1"/>
</dbReference>
<feature type="compositionally biased region" description="Basic and acidic residues" evidence="1">
    <location>
        <begin position="646"/>
        <end position="659"/>
    </location>
</feature>
<feature type="domain" description="TFIIS central" evidence="3">
    <location>
        <begin position="344"/>
        <end position="454"/>
    </location>
</feature>
<dbReference type="InterPro" id="IPR001025">
    <property type="entry name" value="BAH_dom"/>
</dbReference>
<feature type="region of interest" description="Disordered" evidence="1">
    <location>
        <begin position="745"/>
        <end position="764"/>
    </location>
</feature>
<dbReference type="Gene3D" id="1.10.472.30">
    <property type="entry name" value="Transcription elongation factor S-II, central domain"/>
    <property type="match status" value="1"/>
</dbReference>
<feature type="region of interest" description="Disordered" evidence="1">
    <location>
        <begin position="1"/>
        <end position="60"/>
    </location>
</feature>
<dbReference type="EMBL" id="CM001881">
    <property type="protein sequence ID" value="EOY24731.1"/>
    <property type="molecule type" value="Genomic_DNA"/>
</dbReference>
<feature type="compositionally biased region" description="Polar residues" evidence="1">
    <location>
        <begin position="340"/>
        <end position="350"/>
    </location>
</feature>
<evidence type="ECO:0000256" key="1">
    <source>
        <dbReference type="SAM" id="MobiDB-lite"/>
    </source>
</evidence>
<accession>A0A061G596</accession>
<feature type="compositionally biased region" description="Basic and acidic residues" evidence="1">
    <location>
        <begin position="254"/>
        <end position="270"/>
    </location>
</feature>
<dbReference type="InterPro" id="IPR021916">
    <property type="entry name" value="DUF3527"/>
</dbReference>
<dbReference type="Proteomes" id="UP000026915">
    <property type="component" value="Chromosome 3"/>
</dbReference>
<feature type="region of interest" description="Disordered" evidence="1">
    <location>
        <begin position="682"/>
        <end position="724"/>
    </location>
</feature>
<dbReference type="CDD" id="cd04713">
    <property type="entry name" value="BAH_plant_3"/>
    <property type="match status" value="1"/>
</dbReference>
<dbReference type="PANTHER" id="PTHR31390:SF0">
    <property type="entry name" value="DOMAIN PROTEIN, PUTATIVE (DUF3527)-RELATED"/>
    <property type="match status" value="1"/>
</dbReference>
<evidence type="ECO:0000313" key="5">
    <source>
        <dbReference type="Proteomes" id="UP000026915"/>
    </source>
</evidence>
<dbReference type="InParanoid" id="A0A061G596"/>
<sequence length="1352" mass="151596">MKLQEEDDEEVEERELKKKKRKKKRDEYEEEEEEEVEEEEEGVQEDAKPIGESVRFSGKGRGRRSHYEAFEFDGNRYDLEDPVLLVPEDKEQKPYVAIIKDISQTKDGSIMVTGQWFYRPEEAERKGGGSWQSRDTRELFYSFHRDGVPAESVMHKCVVHFVPIHKQLPNRKQHPGFIVQKVYDTVERKLWKLTDKDYEDNKQHEIDLLVQKTLSRLGDLPDIETDDTAAVIDQEDQLKAKRTLRKKNMSPLDVSRDDEGTTRSDQHLRAETPGSCTSNTTEYYTILSKFKVLTGETHRDKWMERLLQGVQYMCSSPDSMHIDDKGKGGSDSVEREKGTKSSGAANGSLEKTLNGGKSFLWPDAAVPAVTALEKASHDSLSSDFQKYNQKLRQLVFNLKNNPLLARRLLNGELEPSTILNMSPNELKEGLTAEETAKKEPDESERMQMTDARCSRCMEFKVGLRDIIQAGHGDRYQLECIACGNSWYASRDEASSLTIEPSSSVRGARMGASAMTKPEIPEKKLVSPWESSVMTKLEIPEKKLLKGKYHTHIQHSQQAYDELEQHCFFTRHEQKLSSSLSLPWSSCERKQILTLHSHSHFRSKHNLRHRTVNVSMGLEMDSDLEKNCTLGLSPNTVLPSPRQCPNIEKRYPKGKPGHKDDLLRAKEAFTEISFHRYRSASCKNIQSRPDGPEGNAELKRGSIYQSSKEVRKMKKTGSVEGRRKIELSRSSDSSFSFRIVDSLCNSEEESSQERNPVMSGGSNLKSASITKPCLETCSSDDFIEICLSSNKRGKQSVETVGTDSKRDISFGCEPVVSPLDDGNDLVGKDTVSNLHKSHSPKVEVPHSPSSSESDWFSKASSRARFSPIRKMFDPFMKSKSLRSPLGYVAEADNVKTIGMENMRRNRTFRKSLLHDFSHSPQNSELDSQFIKKDSIQSPVASSPVHLHGCLKVGVKQGVPFFEFSMNQPEDVFLAKTWKADNAFNWVYTFHSIGNRKKSNASIWGLSDSSKDSSIVAQMQVSCCLCSEIKDGGVLDNSMVTEFVLYDIAHARQHVSVLGSSGFDKTSTCSSPGLAVGCYESDDGFNLVKLRDHLNLASDSDEFELPSRSTPRLLADLHPNLEIAAIVIQVPFKKRESLKYRRGDKIGDVRHLNVLNVSTVEESKSNIQDSRSQEKVKVVIPTGNHGIPSSETQGPSSLLDRWRMGGGCDCGGWDMACPLVVFGNPSINCSEDQPLVDSERPFELFLQGAKEITPALTMTAIEGGYAVDFHAKLSTLQAFSICVAILHGTETSAGAGEAQSKHLSHCNSLKVLIEEEVKFLIESVTGEEKKVSKKVEAIPPSYVINPPFSPIARV</sequence>
<evidence type="ECO:0000259" key="2">
    <source>
        <dbReference type="PROSITE" id="PS51038"/>
    </source>
</evidence>
<dbReference type="PROSITE" id="PS51321">
    <property type="entry name" value="TFIIS_CENTRAL"/>
    <property type="match status" value="1"/>
</dbReference>
<dbReference type="Gene3D" id="2.30.30.490">
    <property type="match status" value="1"/>
</dbReference>
<dbReference type="Pfam" id="PF12043">
    <property type="entry name" value="DUF3527"/>
    <property type="match status" value="1"/>
</dbReference>
<dbReference type="InterPro" id="IPR003618">
    <property type="entry name" value="TFIIS_cen_dom"/>
</dbReference>